<name>A0ABU0IQ30_9CAUL</name>
<dbReference type="RefSeq" id="WP_307346472.1">
    <property type="nucleotide sequence ID" value="NZ_JAUSVS010000001.1"/>
</dbReference>
<reference evidence="1 2" key="1">
    <citation type="submission" date="2023-07" db="EMBL/GenBank/DDBJ databases">
        <title>Genomic Encyclopedia of Type Strains, Phase IV (KMG-IV): sequencing the most valuable type-strain genomes for metagenomic binning, comparative biology and taxonomic classification.</title>
        <authorList>
            <person name="Goeker M."/>
        </authorList>
    </citation>
    <scope>NUCLEOTIDE SEQUENCE [LARGE SCALE GENOMIC DNA]</scope>
    <source>
        <strain evidence="1 2">DSM 18695</strain>
    </source>
</reference>
<dbReference type="SUPFAM" id="SSF53335">
    <property type="entry name" value="S-adenosyl-L-methionine-dependent methyltransferases"/>
    <property type="match status" value="1"/>
</dbReference>
<dbReference type="InterPro" id="IPR029063">
    <property type="entry name" value="SAM-dependent_MTases_sf"/>
</dbReference>
<evidence type="ECO:0000313" key="2">
    <source>
        <dbReference type="Proteomes" id="UP001228905"/>
    </source>
</evidence>
<sequence>MPSLTRQVKTAGKSLLHGLFALGQRLGVDVLPRHFYSQIPDLARLKGQTGWRAPMSLHGVQGRELEGQIAFVGECVTPERTALFAARDVHAEAVAANGSDGGYGPIEAQFLYAFIQAKAPRRVIQVGCGVSTAVIEAAAKDAGGAVDILCIDPYPTDFLRRRQAAGGIRLLAEPAQSVDLATFETLEAGDLLFIDSTHAVTAGSEVNRLVLEVLPRLKPGVFVHFHDIYFPYDYPRRLLSEDLFFHAESTLVHAFLAGNPGYRIEASLSMLHYGAKEAMRGWFTRYDPQGDADGLAAPGGRHFPSALWLRTVSARP</sequence>
<dbReference type="Proteomes" id="UP001228905">
    <property type="component" value="Unassembled WGS sequence"/>
</dbReference>
<dbReference type="EMBL" id="JAUSVS010000001">
    <property type="protein sequence ID" value="MDQ0463124.1"/>
    <property type="molecule type" value="Genomic_DNA"/>
</dbReference>
<proteinExistence type="predicted"/>
<organism evidence="1 2">
    <name type="scientific">Caulobacter ginsengisoli</name>
    <dbReference type="NCBI Taxonomy" id="400775"/>
    <lineage>
        <taxon>Bacteria</taxon>
        <taxon>Pseudomonadati</taxon>
        <taxon>Pseudomonadota</taxon>
        <taxon>Alphaproteobacteria</taxon>
        <taxon>Caulobacterales</taxon>
        <taxon>Caulobacteraceae</taxon>
        <taxon>Caulobacter</taxon>
    </lineage>
</organism>
<evidence type="ECO:0000313" key="1">
    <source>
        <dbReference type="EMBL" id="MDQ0463124.1"/>
    </source>
</evidence>
<accession>A0ABU0IQ30</accession>
<protein>
    <submittedName>
        <fullName evidence="1">O-methyltransferase YrrM</fullName>
    </submittedName>
</protein>
<dbReference type="Pfam" id="PF13578">
    <property type="entry name" value="Methyltransf_24"/>
    <property type="match status" value="1"/>
</dbReference>
<keyword evidence="2" id="KW-1185">Reference proteome</keyword>
<gene>
    <name evidence="1" type="ORF">QO010_000872</name>
</gene>
<comment type="caution">
    <text evidence="1">The sequence shown here is derived from an EMBL/GenBank/DDBJ whole genome shotgun (WGS) entry which is preliminary data.</text>
</comment>
<dbReference type="Gene3D" id="3.40.50.150">
    <property type="entry name" value="Vaccinia Virus protein VP39"/>
    <property type="match status" value="1"/>
</dbReference>